<dbReference type="PATRIC" id="fig|280505.15.peg.640"/>
<reference evidence="2 3" key="1">
    <citation type="journal article" date="2015" name="PLoS Negl. Trop. Dis.">
        <title>Distribution of Plasmids in Distinct Leptospira Pathogenic Species.</title>
        <authorList>
            <person name="Wang Y."/>
            <person name="Zhuang X."/>
            <person name="Zhong Y."/>
            <person name="Zhang C."/>
            <person name="Zhang Y."/>
            <person name="Zeng L."/>
            <person name="Zhu Y."/>
            <person name="He P."/>
            <person name="Dong K."/>
            <person name="Pal U."/>
            <person name="Guo X."/>
            <person name="Qin J."/>
        </authorList>
    </citation>
    <scope>NUCLEOTIDE SEQUENCE [LARGE SCALE GENOMIC DNA]</scope>
    <source>
        <strain evidence="2 3">56604</strain>
    </source>
</reference>
<evidence type="ECO:0000313" key="3">
    <source>
        <dbReference type="Proteomes" id="UP000058857"/>
    </source>
</evidence>
<feature type="transmembrane region" description="Helical" evidence="1">
    <location>
        <begin position="43"/>
        <end position="64"/>
    </location>
</feature>
<evidence type="ECO:0000313" key="2">
    <source>
        <dbReference type="EMBL" id="ALO24993.1"/>
    </source>
</evidence>
<name>A0A0S2IMU0_LEPBO</name>
<organism evidence="2">
    <name type="scientific">Leptospira borgpetersenii serovar Ballum</name>
    <dbReference type="NCBI Taxonomy" id="280505"/>
    <lineage>
        <taxon>Bacteria</taxon>
        <taxon>Pseudomonadati</taxon>
        <taxon>Spirochaetota</taxon>
        <taxon>Spirochaetia</taxon>
        <taxon>Leptospirales</taxon>
        <taxon>Leptospiraceae</taxon>
        <taxon>Leptospira</taxon>
    </lineage>
</organism>
<accession>A0A0S2IMU0</accession>
<evidence type="ECO:0000256" key="1">
    <source>
        <dbReference type="SAM" id="Phobius"/>
    </source>
</evidence>
<keyword evidence="1" id="KW-1133">Transmembrane helix</keyword>
<sequence length="404" mass="46497">MPVKYINGNLLMKIQYFGIIFVFFNCSFGVLERQTGITKNLFTGDTLVFGGISISLLFLFGLVLKGSVQKSPSPNHRISSEDCGMNTNSTIQVAIETSQTQMSETRIEGAKIESPIFRNSTEWKTNAERIISTSVPKPNQIRAIWKREIPTNPELILSHRKFLERLGSRLDMVEIYFLSGDVSLLLASRRGKVFHIPESPEENMLTEKSLKEIGEGRIGFTDTSVFIPLSTGVRPFGYLKILSNEWSRLDSREFQSWKEEYEEQVSVQFESSDPETGFGNLHAFELDKTRVDESILVFASIRTDSPFPYILKWIYFWTSKVLRKQVRFYRIRKDRIAFFVLPEEWEHFSKNLKELVESLQKEGHSVDLNLGISILEESREEWSMNARKALGLSVEEGPNRYICL</sequence>
<gene>
    <name evidence="2" type="ORF">LBBP_00655</name>
</gene>
<keyword evidence="1" id="KW-0812">Transmembrane</keyword>
<proteinExistence type="predicted"/>
<dbReference type="Proteomes" id="UP000058857">
    <property type="component" value="Chromosome 1"/>
</dbReference>
<feature type="transmembrane region" description="Helical" evidence="1">
    <location>
        <begin position="14"/>
        <end position="31"/>
    </location>
</feature>
<keyword evidence="1" id="KW-0472">Membrane</keyword>
<protein>
    <submittedName>
        <fullName evidence="2">Uncharacterized protein</fullName>
    </submittedName>
</protein>
<dbReference type="AlphaFoldDB" id="A0A0S2IMU0"/>
<dbReference type="EMBL" id="CP012029">
    <property type="protein sequence ID" value="ALO24993.1"/>
    <property type="molecule type" value="Genomic_DNA"/>
</dbReference>